<organism evidence="8 9">
    <name type="scientific">Streptomyces luteireticuli</name>
    <dbReference type="NCBI Taxonomy" id="173858"/>
    <lineage>
        <taxon>Bacteria</taxon>
        <taxon>Bacillati</taxon>
        <taxon>Actinomycetota</taxon>
        <taxon>Actinomycetes</taxon>
        <taxon>Kitasatosporales</taxon>
        <taxon>Streptomycetaceae</taxon>
        <taxon>Streptomyces</taxon>
    </lineage>
</organism>
<dbReference type="CDD" id="cd15831">
    <property type="entry name" value="BTAD"/>
    <property type="match status" value="1"/>
</dbReference>
<dbReference type="Pfam" id="PF03704">
    <property type="entry name" value="BTAD"/>
    <property type="match status" value="1"/>
</dbReference>
<evidence type="ECO:0000256" key="5">
    <source>
        <dbReference type="ARBA" id="ARBA00023163"/>
    </source>
</evidence>
<comment type="caution">
    <text evidence="8">The sequence shown here is derived from an EMBL/GenBank/DDBJ whole genome shotgun (WGS) entry which is preliminary data.</text>
</comment>
<comment type="similarity">
    <text evidence="1">Belongs to the AfsR/DnrI/RedD regulatory family.</text>
</comment>
<keyword evidence="3" id="KW-0805">Transcription regulation</keyword>
<dbReference type="PANTHER" id="PTHR35807">
    <property type="entry name" value="TRANSCRIPTIONAL REGULATOR REDD-RELATED"/>
    <property type="match status" value="1"/>
</dbReference>
<dbReference type="InterPro" id="IPR002182">
    <property type="entry name" value="NB-ARC"/>
</dbReference>
<evidence type="ECO:0000313" key="8">
    <source>
        <dbReference type="EMBL" id="GAA0418047.1"/>
    </source>
</evidence>
<dbReference type="PANTHER" id="PTHR35807:SF1">
    <property type="entry name" value="TRANSCRIPTIONAL REGULATOR REDD"/>
    <property type="match status" value="1"/>
</dbReference>
<dbReference type="InterPro" id="IPR011990">
    <property type="entry name" value="TPR-like_helical_dom_sf"/>
</dbReference>
<name>A0ABN0YXN5_9ACTN</name>
<keyword evidence="2" id="KW-0902">Two-component regulatory system</keyword>
<evidence type="ECO:0000256" key="2">
    <source>
        <dbReference type="ARBA" id="ARBA00023012"/>
    </source>
</evidence>
<dbReference type="Pfam" id="PF00931">
    <property type="entry name" value="NB-ARC"/>
    <property type="match status" value="1"/>
</dbReference>
<dbReference type="SMART" id="SM00382">
    <property type="entry name" value="AAA"/>
    <property type="match status" value="1"/>
</dbReference>
<protein>
    <recommendedName>
        <fullName evidence="7">OmpR/PhoB-type domain-containing protein</fullName>
    </recommendedName>
</protein>
<dbReference type="InterPro" id="IPR005158">
    <property type="entry name" value="BTAD"/>
</dbReference>
<evidence type="ECO:0000259" key="7">
    <source>
        <dbReference type="PROSITE" id="PS51755"/>
    </source>
</evidence>
<accession>A0ABN0YXN5</accession>
<dbReference type="InterPro" id="IPR016032">
    <property type="entry name" value="Sig_transdc_resp-reg_C-effctor"/>
</dbReference>
<evidence type="ECO:0000313" key="9">
    <source>
        <dbReference type="Proteomes" id="UP001500879"/>
    </source>
</evidence>
<dbReference type="InterPro" id="IPR051677">
    <property type="entry name" value="AfsR-DnrI-RedD_regulator"/>
</dbReference>
<dbReference type="Proteomes" id="UP001500879">
    <property type="component" value="Unassembled WGS sequence"/>
</dbReference>
<dbReference type="InterPro" id="IPR036388">
    <property type="entry name" value="WH-like_DNA-bd_sf"/>
</dbReference>
<dbReference type="Gene3D" id="1.25.40.10">
    <property type="entry name" value="Tetratricopeptide repeat domain"/>
    <property type="match status" value="1"/>
</dbReference>
<gene>
    <name evidence="8" type="ORF">GCM10010357_44220</name>
</gene>
<dbReference type="PRINTS" id="PR00364">
    <property type="entry name" value="DISEASERSIST"/>
</dbReference>
<dbReference type="Gene3D" id="3.40.50.300">
    <property type="entry name" value="P-loop containing nucleotide triphosphate hydrolases"/>
    <property type="match status" value="1"/>
</dbReference>
<feature type="DNA-binding region" description="OmpR/PhoB-type" evidence="6">
    <location>
        <begin position="15"/>
        <end position="118"/>
    </location>
</feature>
<dbReference type="InterPro" id="IPR003593">
    <property type="entry name" value="AAA+_ATPase"/>
</dbReference>
<feature type="domain" description="OmpR/PhoB-type" evidence="7">
    <location>
        <begin position="15"/>
        <end position="118"/>
    </location>
</feature>
<proteinExistence type="inferred from homology"/>
<dbReference type="SMART" id="SM01043">
    <property type="entry name" value="BTAD"/>
    <property type="match status" value="1"/>
</dbReference>
<dbReference type="Pfam" id="PF00486">
    <property type="entry name" value="Trans_reg_C"/>
    <property type="match status" value="1"/>
</dbReference>
<keyword evidence="9" id="KW-1185">Reference proteome</keyword>
<dbReference type="InterPro" id="IPR001867">
    <property type="entry name" value="OmpR/PhoB-type_DNA-bd"/>
</dbReference>
<reference evidence="8 9" key="1">
    <citation type="journal article" date="2019" name="Int. J. Syst. Evol. Microbiol.">
        <title>The Global Catalogue of Microorganisms (GCM) 10K type strain sequencing project: providing services to taxonomists for standard genome sequencing and annotation.</title>
        <authorList>
            <consortium name="The Broad Institute Genomics Platform"/>
            <consortium name="The Broad Institute Genome Sequencing Center for Infectious Disease"/>
            <person name="Wu L."/>
            <person name="Ma J."/>
        </authorList>
    </citation>
    <scope>NUCLEOTIDE SEQUENCE [LARGE SCALE GENOMIC DNA]</scope>
    <source>
        <strain evidence="8 9">JCM 4788</strain>
    </source>
</reference>
<sequence length="533" mass="56209">MTAESIFAGRLSSPFPPTDTGDVLRFSLLGPVRAWAGDEEVDLGSPQQRALLGVLLLRRDEPVSCERAVQALWGEAAPRRAGGTVRTYICRLRRVLGEAVGPGGLEIRSRGGGYLLTAYGATVDVDTDRFRERVALARRARGQGDPDAALGHFQDALALWRGTPFAEAQTAYFLTEREQWLRARSAAVEEMAAVQVLLGHHAEAMAALESALAAEPLCERLWELRIQALAGMGRRADALAAYQEVRRLLCAELGLEPGPGLRELHRGLLAREPERQEPAVAPVPGPSWPAPAQLPDAPEGFVGRAAELAEIAARLDRGSPTVLALTGPAGVGKTALAVQAAHALEARFPDGRLYAALSGPDGAPVGLRTVLAELLRAVGVARARPDGPLPELAGLWRSVTEGKRMLLVLDDVADGADVLPLLPRSPGSAALVTGRRAPAGVPGLHSMVLDGLTLPDALHLLGAAMGHERLRREAVAAAGLADACGYRPLALRGAAARLLAAPGLGVDEVVRWWRAGAGVQPADVREAGLMSVQ</sequence>
<dbReference type="InterPro" id="IPR027417">
    <property type="entry name" value="P-loop_NTPase"/>
</dbReference>
<dbReference type="EMBL" id="BAAABX010000048">
    <property type="protein sequence ID" value="GAA0418047.1"/>
    <property type="molecule type" value="Genomic_DNA"/>
</dbReference>
<dbReference type="SUPFAM" id="SSF46894">
    <property type="entry name" value="C-terminal effector domain of the bipartite response regulators"/>
    <property type="match status" value="1"/>
</dbReference>
<dbReference type="SMART" id="SM00862">
    <property type="entry name" value="Trans_reg_C"/>
    <property type="match status" value="1"/>
</dbReference>
<dbReference type="Gene3D" id="1.10.10.10">
    <property type="entry name" value="Winged helix-like DNA-binding domain superfamily/Winged helix DNA-binding domain"/>
    <property type="match status" value="1"/>
</dbReference>
<evidence type="ECO:0000256" key="3">
    <source>
        <dbReference type="ARBA" id="ARBA00023015"/>
    </source>
</evidence>
<keyword evidence="4 6" id="KW-0238">DNA-binding</keyword>
<dbReference type="SUPFAM" id="SSF48452">
    <property type="entry name" value="TPR-like"/>
    <property type="match status" value="1"/>
</dbReference>
<evidence type="ECO:0000256" key="6">
    <source>
        <dbReference type="PROSITE-ProRule" id="PRU01091"/>
    </source>
</evidence>
<dbReference type="PROSITE" id="PS51755">
    <property type="entry name" value="OMPR_PHOB"/>
    <property type="match status" value="1"/>
</dbReference>
<evidence type="ECO:0000256" key="4">
    <source>
        <dbReference type="ARBA" id="ARBA00023125"/>
    </source>
</evidence>
<keyword evidence="5" id="KW-0804">Transcription</keyword>
<evidence type="ECO:0000256" key="1">
    <source>
        <dbReference type="ARBA" id="ARBA00005820"/>
    </source>
</evidence>
<dbReference type="SUPFAM" id="SSF52540">
    <property type="entry name" value="P-loop containing nucleoside triphosphate hydrolases"/>
    <property type="match status" value="1"/>
</dbReference>